<comment type="catalytic activity">
    <reaction evidence="1 13 14">
        <text>(2R,3S)-3-isopropylmalate + NAD(+) = 4-methyl-2-oxopentanoate + CO2 + NADH</text>
        <dbReference type="Rhea" id="RHEA:32271"/>
        <dbReference type="ChEBI" id="CHEBI:16526"/>
        <dbReference type="ChEBI" id="CHEBI:17865"/>
        <dbReference type="ChEBI" id="CHEBI:35121"/>
        <dbReference type="ChEBI" id="CHEBI:57540"/>
        <dbReference type="ChEBI" id="CHEBI:57945"/>
        <dbReference type="EC" id="1.1.1.85"/>
    </reaction>
</comment>
<reference evidence="16 17" key="1">
    <citation type="journal article" date="1992" name="Lakartidningen">
        <title>[Penicillin V and not amoxicillin is the first choice preparation in acute otitis].</title>
        <authorList>
            <person name="Kamme C."/>
            <person name="Lundgren K."/>
            <person name="Prellner K."/>
        </authorList>
    </citation>
    <scope>NUCLEOTIDE SEQUENCE [LARGE SCALE GENOMIC DNA]</scope>
    <source>
        <strain evidence="16 17">PC5099IV</strain>
    </source>
</reference>
<dbReference type="GO" id="GO:0003862">
    <property type="term" value="F:3-isopropylmalate dehydrogenase activity"/>
    <property type="evidence" value="ECO:0007669"/>
    <property type="project" value="UniProtKB-EC"/>
</dbReference>
<comment type="subunit">
    <text evidence="5 13 14">Homodimer.</text>
</comment>
<feature type="site" description="Important for catalysis" evidence="13">
    <location>
        <position position="148"/>
    </location>
</feature>
<evidence type="ECO:0000313" key="16">
    <source>
        <dbReference type="EMBL" id="TXJ34080.1"/>
    </source>
</evidence>
<comment type="pathway">
    <text evidence="3 13 14">Amino-acid biosynthesis; L-leucine biosynthesis; L-leucine from 3-methyl-2-oxobutanoate: step 3/4.</text>
</comment>
<accession>A0ABY3KBK4</accession>
<protein>
    <recommendedName>
        <fullName evidence="13">3-isopropylmalate dehydrogenase</fullName>
        <ecNumber evidence="13">1.1.1.85</ecNumber>
    </recommendedName>
    <alternativeName>
        <fullName evidence="13">3-IPM-DH</fullName>
    </alternativeName>
    <alternativeName>
        <fullName evidence="13">Beta-IPM dehydrogenase</fullName>
        <shortName evidence="13">IMDH</shortName>
    </alternativeName>
</protein>
<comment type="similarity">
    <text evidence="4 13">Belongs to the isocitrate and isopropylmalate dehydrogenases family. LeuB type 1 subfamily.</text>
</comment>
<gene>
    <name evidence="13 16" type="primary">leuB</name>
    <name evidence="16" type="ORF">EPJ71_02275</name>
</gene>
<evidence type="ECO:0000259" key="15">
    <source>
        <dbReference type="SMART" id="SM01329"/>
    </source>
</evidence>
<evidence type="ECO:0000256" key="11">
    <source>
        <dbReference type="ARBA" id="ARBA00023027"/>
    </source>
</evidence>
<dbReference type="PANTHER" id="PTHR42979:SF1">
    <property type="entry name" value="3-ISOPROPYLMALATE DEHYDROGENASE"/>
    <property type="match status" value="1"/>
</dbReference>
<sequence>MNKEIKKTEKNIAVIKGDGIGPEIIEKAIEILKKIEKKYSHKFNLEYVDMGGCSIDKYGIPLTDENLEKCLKSDAVLLGSVGGYKWDNVEPENRPERGLLKLRKEMNLYANIRPTKILKPLEYASPLKINENDFVDFIIVRELTGGIYFGKHSFETVDNIRQASDIMIYREDEIKRIGKVAFEMAKKNKKNIVSVDKANVLYSSKLWREIMNDLAKEYKEIEYKDMYVDNAAMQLIANPSQFGIIVTENMFGDILSDEASMLTGSIGMSPSASLSDNSIGMYEPIHGSAPDIARKDIANPIGAILSLAMMFKYSFNLFEEAEDIENAVNKTIEENYRTIDLIPKNMELSYKKVGCSEMGDIIMSKI</sequence>
<feature type="binding site" evidence="13">
    <location>
        <position position="113"/>
    </location>
    <ligand>
        <name>substrate</name>
    </ligand>
</feature>
<feature type="binding site" evidence="13">
    <location>
        <begin position="83"/>
        <end position="96"/>
    </location>
    <ligand>
        <name>NAD(+)</name>
        <dbReference type="ChEBI" id="CHEBI:57540"/>
    </ligand>
</feature>
<dbReference type="InterPro" id="IPR004429">
    <property type="entry name" value="Isopropylmalate_DH"/>
</dbReference>
<evidence type="ECO:0000313" key="17">
    <source>
        <dbReference type="Proteomes" id="UP000322659"/>
    </source>
</evidence>
<evidence type="ECO:0000256" key="13">
    <source>
        <dbReference type="HAMAP-Rule" id="MF_01033"/>
    </source>
</evidence>
<comment type="cofactor">
    <cofactor evidence="13 14">
        <name>Mg(2+)</name>
        <dbReference type="ChEBI" id="CHEBI:18420"/>
    </cofactor>
    <cofactor evidence="13 14">
        <name>Mn(2+)</name>
        <dbReference type="ChEBI" id="CHEBI:29035"/>
    </cofactor>
    <text evidence="13 14">Binds 1 Mg(2+) or Mn(2+) ion per subunit.</text>
</comment>
<keyword evidence="9 13" id="KW-0460">Magnesium</keyword>
<dbReference type="SUPFAM" id="SSF53659">
    <property type="entry name" value="Isocitrate/Isopropylmalate dehydrogenase-like"/>
    <property type="match status" value="1"/>
</dbReference>
<evidence type="ECO:0000256" key="12">
    <source>
        <dbReference type="ARBA" id="ARBA00023304"/>
    </source>
</evidence>
<keyword evidence="17" id="KW-1185">Reference proteome</keyword>
<feature type="binding site" evidence="13">
    <location>
        <position position="253"/>
    </location>
    <ligand>
        <name>Mg(2+)</name>
        <dbReference type="ChEBI" id="CHEBI:18420"/>
    </ligand>
</feature>
<proteinExistence type="inferred from homology"/>
<comment type="subcellular location">
    <subcellularLocation>
        <location evidence="13">Cytoplasm</location>
    </subcellularLocation>
</comment>
<feature type="site" description="Important for catalysis" evidence="13">
    <location>
        <position position="197"/>
    </location>
</feature>
<keyword evidence="7 13" id="KW-0028">Amino-acid biosynthesis</keyword>
<dbReference type="RefSeq" id="WP_147748298.1">
    <property type="nucleotide sequence ID" value="NZ_SAXZ01000002.1"/>
</dbReference>
<evidence type="ECO:0000256" key="9">
    <source>
        <dbReference type="ARBA" id="ARBA00022842"/>
    </source>
</evidence>
<evidence type="ECO:0000256" key="6">
    <source>
        <dbReference type="ARBA" id="ARBA00022430"/>
    </source>
</evidence>
<dbReference type="Pfam" id="PF00180">
    <property type="entry name" value="Iso_dh"/>
    <property type="match status" value="1"/>
</dbReference>
<evidence type="ECO:0000256" key="3">
    <source>
        <dbReference type="ARBA" id="ARBA00004762"/>
    </source>
</evidence>
<evidence type="ECO:0000256" key="14">
    <source>
        <dbReference type="RuleBase" id="RU004445"/>
    </source>
</evidence>
<evidence type="ECO:0000256" key="10">
    <source>
        <dbReference type="ARBA" id="ARBA00023002"/>
    </source>
</evidence>
<feature type="binding site" evidence="13">
    <location>
        <position position="257"/>
    </location>
    <ligand>
        <name>Mg(2+)</name>
        <dbReference type="ChEBI" id="CHEBI:18420"/>
    </ligand>
</feature>
<feature type="binding site" evidence="13">
    <location>
        <position position="229"/>
    </location>
    <ligand>
        <name>substrate</name>
    </ligand>
</feature>
<comment type="function">
    <text evidence="13 14">Catalyzes the oxidation of 3-carboxy-2-hydroxy-4-methylpentanoate (3-isopropylmalate) to 3-carboxy-4-methyl-2-oxopentanoate. The product decarboxylates to 4-methyl-2 oxopentanoate.</text>
</comment>
<evidence type="ECO:0000256" key="8">
    <source>
        <dbReference type="ARBA" id="ARBA00022723"/>
    </source>
</evidence>
<evidence type="ECO:0000256" key="7">
    <source>
        <dbReference type="ARBA" id="ARBA00022605"/>
    </source>
</evidence>
<dbReference type="PROSITE" id="PS00470">
    <property type="entry name" value="IDH_IMDH"/>
    <property type="match status" value="1"/>
</dbReference>
<comment type="caution">
    <text evidence="16">The sequence shown here is derived from an EMBL/GenBank/DDBJ whole genome shotgun (WGS) entry which is preliminary data.</text>
</comment>
<keyword evidence="6 13" id="KW-0432">Leucine biosynthesis</keyword>
<evidence type="ECO:0000256" key="5">
    <source>
        <dbReference type="ARBA" id="ARBA00011738"/>
    </source>
</evidence>
<dbReference type="Proteomes" id="UP000322659">
    <property type="component" value="Unassembled WGS sequence"/>
</dbReference>
<keyword evidence="13" id="KW-0963">Cytoplasm</keyword>
<organism evidence="16 17">
    <name type="scientific">Brachyspira aalborgi</name>
    <dbReference type="NCBI Taxonomy" id="29522"/>
    <lineage>
        <taxon>Bacteria</taxon>
        <taxon>Pseudomonadati</taxon>
        <taxon>Spirochaetota</taxon>
        <taxon>Spirochaetia</taxon>
        <taxon>Brachyspirales</taxon>
        <taxon>Brachyspiraceae</taxon>
        <taxon>Brachyspira</taxon>
    </lineage>
</organism>
<dbReference type="Gene3D" id="3.40.718.10">
    <property type="entry name" value="Isopropylmalate Dehydrogenase"/>
    <property type="match status" value="1"/>
</dbReference>
<comment type="cofactor">
    <cofactor evidence="2">
        <name>Mn(2+)</name>
        <dbReference type="ChEBI" id="CHEBI:29035"/>
    </cofactor>
</comment>
<dbReference type="InterPro" id="IPR019818">
    <property type="entry name" value="IsoCit/isopropylmalate_DH_CS"/>
</dbReference>
<feature type="binding site" evidence="13">
    <location>
        <position position="141"/>
    </location>
    <ligand>
        <name>substrate</name>
    </ligand>
</feature>
<dbReference type="SMART" id="SM01329">
    <property type="entry name" value="Iso_dh"/>
    <property type="match status" value="1"/>
</dbReference>
<keyword evidence="8 13" id="KW-0479">Metal-binding</keyword>
<evidence type="ECO:0000256" key="4">
    <source>
        <dbReference type="ARBA" id="ARBA00008319"/>
    </source>
</evidence>
<name>A0ABY3KBK4_9SPIR</name>
<keyword evidence="12 13" id="KW-0100">Branched-chain amino acid biosynthesis</keyword>
<dbReference type="EC" id="1.1.1.85" evidence="13"/>
<dbReference type="PANTHER" id="PTHR42979">
    <property type="entry name" value="3-ISOPROPYLMALATE DEHYDROGENASE"/>
    <property type="match status" value="1"/>
</dbReference>
<dbReference type="EMBL" id="SAXZ01000002">
    <property type="protein sequence ID" value="TXJ34080.1"/>
    <property type="molecule type" value="Genomic_DNA"/>
</dbReference>
<feature type="domain" description="Isopropylmalate dehydrogenase-like" evidence="15">
    <location>
        <begin position="11"/>
        <end position="362"/>
    </location>
</feature>
<keyword evidence="11 13" id="KW-0520">NAD</keyword>
<dbReference type="HAMAP" id="MF_01033">
    <property type="entry name" value="LeuB_type1"/>
    <property type="match status" value="1"/>
</dbReference>
<dbReference type="NCBIfam" id="TIGR00169">
    <property type="entry name" value="leuB"/>
    <property type="match status" value="1"/>
</dbReference>
<feature type="binding site" evidence="13">
    <location>
        <begin position="287"/>
        <end position="299"/>
    </location>
    <ligand>
        <name>NAD(+)</name>
        <dbReference type="ChEBI" id="CHEBI:57540"/>
    </ligand>
</feature>
<feature type="binding site" evidence="13">
    <location>
        <position position="229"/>
    </location>
    <ligand>
        <name>Mg(2+)</name>
        <dbReference type="ChEBI" id="CHEBI:18420"/>
    </ligand>
</feature>
<keyword evidence="13" id="KW-0464">Manganese</keyword>
<keyword evidence="10 13" id="KW-0560">Oxidoreductase</keyword>
<evidence type="ECO:0000256" key="2">
    <source>
        <dbReference type="ARBA" id="ARBA00001936"/>
    </source>
</evidence>
<dbReference type="InterPro" id="IPR024084">
    <property type="entry name" value="IsoPropMal-DH-like_dom"/>
</dbReference>
<evidence type="ECO:0000256" key="1">
    <source>
        <dbReference type="ARBA" id="ARBA00000624"/>
    </source>
</evidence>
<feature type="binding site" evidence="13">
    <location>
        <position position="103"/>
    </location>
    <ligand>
        <name>substrate</name>
    </ligand>
</feature>